<dbReference type="EMBL" id="CAJNYU010003754">
    <property type="protein sequence ID" value="CAF3699809.1"/>
    <property type="molecule type" value="Genomic_DNA"/>
</dbReference>
<dbReference type="Proteomes" id="UP000663833">
    <property type="component" value="Unassembled WGS sequence"/>
</dbReference>
<dbReference type="EMBL" id="CAJOBS010000566">
    <property type="protein sequence ID" value="CAF4603110.1"/>
    <property type="molecule type" value="Genomic_DNA"/>
</dbReference>
<dbReference type="EMBL" id="CAJOBR010002209">
    <property type="protein sequence ID" value="CAF4664840.1"/>
    <property type="molecule type" value="Genomic_DNA"/>
</dbReference>
<dbReference type="Proteomes" id="UP000663869">
    <property type="component" value="Unassembled WGS sequence"/>
</dbReference>
<proteinExistence type="predicted"/>
<dbReference type="EMBL" id="CAJOBP010000200">
    <property type="protein sequence ID" value="CAF4139674.1"/>
    <property type="molecule type" value="Genomic_DNA"/>
</dbReference>
<evidence type="ECO:0000313" key="6">
    <source>
        <dbReference type="EMBL" id="CAF4139674.1"/>
    </source>
</evidence>
<evidence type="ECO:0000313" key="10">
    <source>
        <dbReference type="EMBL" id="CAF4664840.1"/>
    </source>
</evidence>
<evidence type="ECO:0000313" key="1">
    <source>
        <dbReference type="EMBL" id="CAF3045595.1"/>
    </source>
</evidence>
<dbReference type="AlphaFoldDB" id="A0A817UQX0"/>
<dbReference type="Proteomes" id="UP000663862">
    <property type="component" value="Unassembled WGS sequence"/>
</dbReference>
<evidence type="ECO:0000313" key="5">
    <source>
        <dbReference type="EMBL" id="CAF3731331.1"/>
    </source>
</evidence>
<keyword evidence="12" id="KW-1185">Reference proteome</keyword>
<evidence type="ECO:0000313" key="12">
    <source>
        <dbReference type="Proteomes" id="UP000663873"/>
    </source>
</evidence>
<gene>
    <name evidence="4" type="ORF">FME351_LOCUS27636</name>
    <name evidence="3" type="ORF">GRG538_LOCUS3562</name>
    <name evidence="7" type="ORF">HFQ381_LOCUS10879</name>
    <name evidence="5" type="ORF">KIK155_LOCUS28589</name>
    <name evidence="2" type="ORF">LUA448_LOCUS7624</name>
    <name evidence="10" type="ORF">QYT958_LOCUS15707</name>
    <name evidence="1" type="ORF">TIS948_LOCUS3749</name>
    <name evidence="9" type="ORF">TOA249_LOCUS10752</name>
    <name evidence="8" type="ORF">TSG867_LOCUS14032</name>
    <name evidence="6" type="ORF">UJA718_LOCUS2814</name>
</gene>
<accession>A0A817UQX0</accession>
<evidence type="ECO:0000313" key="7">
    <source>
        <dbReference type="EMBL" id="CAF4258160.1"/>
    </source>
</evidence>
<evidence type="ECO:0000313" key="9">
    <source>
        <dbReference type="EMBL" id="CAF4603110.1"/>
    </source>
</evidence>
<evidence type="ECO:0000313" key="2">
    <source>
        <dbReference type="EMBL" id="CAF3295994.1"/>
    </source>
</evidence>
<evidence type="ECO:0000313" key="3">
    <source>
        <dbReference type="EMBL" id="CAF3331165.1"/>
    </source>
</evidence>
<comment type="caution">
    <text evidence="3">The sequence shown here is derived from an EMBL/GenBank/DDBJ whole genome shotgun (WGS) entry which is preliminary data.</text>
</comment>
<evidence type="ECO:0000313" key="11">
    <source>
        <dbReference type="Proteomes" id="UP000663872"/>
    </source>
</evidence>
<dbReference type="EMBL" id="CAJNYV010005225">
    <property type="protein sequence ID" value="CAF3731331.1"/>
    <property type="molecule type" value="Genomic_DNA"/>
</dbReference>
<dbReference type="Proteomes" id="UP000663838">
    <property type="component" value="Unassembled WGS sequence"/>
</dbReference>
<dbReference type="Proteomes" id="UP000663865">
    <property type="component" value="Unassembled WGS sequence"/>
</dbReference>
<protein>
    <submittedName>
        <fullName evidence="3">Uncharacterized protein</fullName>
    </submittedName>
</protein>
<evidence type="ECO:0000313" key="4">
    <source>
        <dbReference type="EMBL" id="CAF3699809.1"/>
    </source>
</evidence>
<dbReference type="EMBL" id="CAJNYT010000122">
    <property type="protein sequence ID" value="CAF3331165.1"/>
    <property type="molecule type" value="Genomic_DNA"/>
</dbReference>
<evidence type="ECO:0000313" key="8">
    <source>
        <dbReference type="EMBL" id="CAF4414768.1"/>
    </source>
</evidence>
<organism evidence="3 11">
    <name type="scientific">Rotaria socialis</name>
    <dbReference type="NCBI Taxonomy" id="392032"/>
    <lineage>
        <taxon>Eukaryota</taxon>
        <taxon>Metazoa</taxon>
        <taxon>Spiralia</taxon>
        <taxon>Gnathifera</taxon>
        <taxon>Rotifera</taxon>
        <taxon>Eurotatoria</taxon>
        <taxon>Bdelloidea</taxon>
        <taxon>Philodinida</taxon>
        <taxon>Philodinidae</taxon>
        <taxon>Rotaria</taxon>
    </lineage>
</organism>
<dbReference type="Proteomes" id="UP000663872">
    <property type="component" value="Unassembled WGS sequence"/>
</dbReference>
<dbReference type="EMBL" id="CAJNYD010000775">
    <property type="protein sequence ID" value="CAF3295994.1"/>
    <property type="molecule type" value="Genomic_DNA"/>
</dbReference>
<dbReference type="Proteomes" id="UP000663848">
    <property type="component" value="Unassembled WGS sequence"/>
</dbReference>
<reference evidence="3" key="1">
    <citation type="submission" date="2021-02" db="EMBL/GenBank/DDBJ databases">
        <authorList>
            <person name="Nowell W R."/>
        </authorList>
    </citation>
    <scope>NUCLEOTIDE SEQUENCE</scope>
</reference>
<sequence>MYVIGIKNPKIRQALLKEQDPDLATTEKIIQLAERLQEDVRHFGNPVTHTDFTVAKLHKHQSKPYKQQHNLYKKESYQSCGTYGSNNHLRSQCKYREFICNFCKRSGYLEKVCRQKKQNISSTKYITTIYKLKSSKKSKQSTEYSPTILLKVNGNDFKY</sequence>
<dbReference type="Proteomes" id="UP000663873">
    <property type="component" value="Unassembled WGS sequence"/>
</dbReference>
<dbReference type="OrthoDB" id="6496131at2759"/>
<dbReference type="EMBL" id="CAJNXB010000353">
    <property type="protein sequence ID" value="CAF3045595.1"/>
    <property type="molecule type" value="Genomic_DNA"/>
</dbReference>
<dbReference type="EMBL" id="CAJOBQ010000768">
    <property type="protein sequence ID" value="CAF4414768.1"/>
    <property type="molecule type" value="Genomic_DNA"/>
</dbReference>
<dbReference type="Proteomes" id="UP000663825">
    <property type="component" value="Unassembled WGS sequence"/>
</dbReference>
<dbReference type="EMBL" id="CAJOBO010000611">
    <property type="protein sequence ID" value="CAF4258160.1"/>
    <property type="molecule type" value="Genomic_DNA"/>
</dbReference>
<dbReference type="Proteomes" id="UP000663851">
    <property type="component" value="Unassembled WGS sequence"/>
</dbReference>
<name>A0A817UQX0_9BILA</name>